<gene>
    <name evidence="1" type="ORF">DICSQDRAFT_63106</name>
</gene>
<evidence type="ECO:0008006" key="3">
    <source>
        <dbReference type="Google" id="ProtNLM"/>
    </source>
</evidence>
<sequence length="97" mass="10697">VRKFKLRMGDLRSDSIGSCVANVVTHQNNGLCLATSSGTHVRLMSLSTGKRMNDFEGRASVSCIIPRVSGRRRPLLDMVGRRLAQRCRPKVLSIQTA</sequence>
<dbReference type="AlphaFoldDB" id="R7SZN1"/>
<name>R7SZN1_DICSQ</name>
<accession>R7SZN1</accession>
<dbReference type="RefSeq" id="XP_007366850.1">
    <property type="nucleotide sequence ID" value="XM_007366788.1"/>
</dbReference>
<dbReference type="GeneID" id="18843184"/>
<evidence type="ECO:0000313" key="1">
    <source>
        <dbReference type="EMBL" id="EJF60432.1"/>
    </source>
</evidence>
<dbReference type="HOGENOM" id="CLU_2352238_0_0_1"/>
<organism evidence="1 2">
    <name type="scientific">Dichomitus squalens (strain LYAD-421)</name>
    <name type="common">Western red white-rot fungus</name>
    <dbReference type="NCBI Taxonomy" id="732165"/>
    <lineage>
        <taxon>Eukaryota</taxon>
        <taxon>Fungi</taxon>
        <taxon>Dikarya</taxon>
        <taxon>Basidiomycota</taxon>
        <taxon>Agaricomycotina</taxon>
        <taxon>Agaricomycetes</taxon>
        <taxon>Polyporales</taxon>
        <taxon>Polyporaceae</taxon>
        <taxon>Dichomitus</taxon>
    </lineage>
</organism>
<feature type="non-terminal residue" evidence="1">
    <location>
        <position position="1"/>
    </location>
</feature>
<reference evidence="1 2" key="1">
    <citation type="journal article" date="2012" name="Science">
        <title>The Paleozoic origin of enzymatic lignin decomposition reconstructed from 31 fungal genomes.</title>
        <authorList>
            <person name="Floudas D."/>
            <person name="Binder M."/>
            <person name="Riley R."/>
            <person name="Barry K."/>
            <person name="Blanchette R.A."/>
            <person name="Henrissat B."/>
            <person name="Martinez A.T."/>
            <person name="Otillar R."/>
            <person name="Spatafora J.W."/>
            <person name="Yadav J.S."/>
            <person name="Aerts A."/>
            <person name="Benoit I."/>
            <person name="Boyd A."/>
            <person name="Carlson A."/>
            <person name="Copeland A."/>
            <person name="Coutinho P.M."/>
            <person name="de Vries R.P."/>
            <person name="Ferreira P."/>
            <person name="Findley K."/>
            <person name="Foster B."/>
            <person name="Gaskell J."/>
            <person name="Glotzer D."/>
            <person name="Gorecki P."/>
            <person name="Heitman J."/>
            <person name="Hesse C."/>
            <person name="Hori C."/>
            <person name="Igarashi K."/>
            <person name="Jurgens J.A."/>
            <person name="Kallen N."/>
            <person name="Kersten P."/>
            <person name="Kohler A."/>
            <person name="Kuees U."/>
            <person name="Kumar T.K.A."/>
            <person name="Kuo A."/>
            <person name="LaButti K."/>
            <person name="Larrondo L.F."/>
            <person name="Lindquist E."/>
            <person name="Ling A."/>
            <person name="Lombard V."/>
            <person name="Lucas S."/>
            <person name="Lundell T."/>
            <person name="Martin R."/>
            <person name="McLaughlin D.J."/>
            <person name="Morgenstern I."/>
            <person name="Morin E."/>
            <person name="Murat C."/>
            <person name="Nagy L.G."/>
            <person name="Nolan M."/>
            <person name="Ohm R.A."/>
            <person name="Patyshakuliyeva A."/>
            <person name="Rokas A."/>
            <person name="Ruiz-Duenas F.J."/>
            <person name="Sabat G."/>
            <person name="Salamov A."/>
            <person name="Samejima M."/>
            <person name="Schmutz J."/>
            <person name="Slot J.C."/>
            <person name="St John F."/>
            <person name="Stenlid J."/>
            <person name="Sun H."/>
            <person name="Sun S."/>
            <person name="Syed K."/>
            <person name="Tsang A."/>
            <person name="Wiebenga A."/>
            <person name="Young D."/>
            <person name="Pisabarro A."/>
            <person name="Eastwood D.C."/>
            <person name="Martin F."/>
            <person name="Cullen D."/>
            <person name="Grigoriev I.V."/>
            <person name="Hibbett D.S."/>
        </authorList>
    </citation>
    <scope>NUCLEOTIDE SEQUENCE [LARGE SCALE GENOMIC DNA]</scope>
    <source>
        <strain evidence="1 2">LYAD-421 SS1</strain>
    </source>
</reference>
<dbReference type="Proteomes" id="UP000053319">
    <property type="component" value="Unassembled WGS sequence"/>
</dbReference>
<protein>
    <recommendedName>
        <fullName evidence="3">WD40-repeat-containing domain protein</fullName>
    </recommendedName>
</protein>
<dbReference type="KEGG" id="dsq:DICSQDRAFT_63106"/>
<proteinExistence type="predicted"/>
<dbReference type="EMBL" id="JH719416">
    <property type="protein sequence ID" value="EJF60432.1"/>
    <property type="molecule type" value="Genomic_DNA"/>
</dbReference>
<evidence type="ECO:0000313" key="2">
    <source>
        <dbReference type="Proteomes" id="UP000053319"/>
    </source>
</evidence>